<sequence>MPSKSPLILISLIFILSGCAAPPALQILSLALDGISYITTDKTLTDHGLSALTQKDCKLLRSLQDQEICQKEKKPSPPEVTEDKTKLVAAKPNEPTVQ</sequence>
<dbReference type="RefSeq" id="WP_188666870.1">
    <property type="nucleotide sequence ID" value="NZ_BMHV01000033.1"/>
</dbReference>
<accession>A0A917C7T5</accession>
<feature type="region of interest" description="Disordered" evidence="1">
    <location>
        <begin position="68"/>
        <end position="98"/>
    </location>
</feature>
<feature type="compositionally biased region" description="Basic and acidic residues" evidence="1">
    <location>
        <begin position="68"/>
        <end position="86"/>
    </location>
</feature>
<keyword evidence="3" id="KW-1185">Reference proteome</keyword>
<dbReference type="EMBL" id="BMHV01000033">
    <property type="protein sequence ID" value="GGF74610.1"/>
    <property type="molecule type" value="Genomic_DNA"/>
</dbReference>
<reference evidence="2" key="2">
    <citation type="submission" date="2020-09" db="EMBL/GenBank/DDBJ databases">
        <authorList>
            <person name="Sun Q."/>
            <person name="Zhou Y."/>
        </authorList>
    </citation>
    <scope>NUCLEOTIDE SEQUENCE</scope>
    <source>
        <strain evidence="2">CGMCC 1.15254</strain>
    </source>
</reference>
<evidence type="ECO:0000256" key="1">
    <source>
        <dbReference type="SAM" id="MobiDB-lite"/>
    </source>
</evidence>
<comment type="caution">
    <text evidence="2">The sequence shown here is derived from an EMBL/GenBank/DDBJ whole genome shotgun (WGS) entry which is preliminary data.</text>
</comment>
<evidence type="ECO:0000313" key="2">
    <source>
        <dbReference type="EMBL" id="GGF74610.1"/>
    </source>
</evidence>
<reference evidence="2" key="1">
    <citation type="journal article" date="2014" name="Int. J. Syst. Evol. Microbiol.">
        <title>Complete genome sequence of Corynebacterium casei LMG S-19264T (=DSM 44701T), isolated from a smear-ripened cheese.</title>
        <authorList>
            <consortium name="US DOE Joint Genome Institute (JGI-PGF)"/>
            <person name="Walter F."/>
            <person name="Albersmeier A."/>
            <person name="Kalinowski J."/>
            <person name="Ruckert C."/>
        </authorList>
    </citation>
    <scope>NUCLEOTIDE SEQUENCE</scope>
    <source>
        <strain evidence="2">CGMCC 1.15254</strain>
    </source>
</reference>
<protein>
    <recommendedName>
        <fullName evidence="4">Lipoprotein</fullName>
    </recommendedName>
</protein>
<dbReference type="AlphaFoldDB" id="A0A917C7T5"/>
<evidence type="ECO:0008006" key="4">
    <source>
        <dbReference type="Google" id="ProtNLM"/>
    </source>
</evidence>
<name>A0A917C7T5_9PROT</name>
<gene>
    <name evidence="2" type="ORF">GCM10011332_30860</name>
</gene>
<evidence type="ECO:0000313" key="3">
    <source>
        <dbReference type="Proteomes" id="UP000632498"/>
    </source>
</evidence>
<organism evidence="2 3">
    <name type="scientific">Terasakiella brassicae</name>
    <dbReference type="NCBI Taxonomy" id="1634917"/>
    <lineage>
        <taxon>Bacteria</taxon>
        <taxon>Pseudomonadati</taxon>
        <taxon>Pseudomonadota</taxon>
        <taxon>Alphaproteobacteria</taxon>
        <taxon>Rhodospirillales</taxon>
        <taxon>Terasakiellaceae</taxon>
        <taxon>Terasakiella</taxon>
    </lineage>
</organism>
<proteinExistence type="predicted"/>
<dbReference type="PROSITE" id="PS51257">
    <property type="entry name" value="PROKAR_LIPOPROTEIN"/>
    <property type="match status" value="1"/>
</dbReference>
<dbReference type="Proteomes" id="UP000632498">
    <property type="component" value="Unassembled WGS sequence"/>
</dbReference>